<dbReference type="FunFam" id="3.40.50.720:FF:000084">
    <property type="entry name" value="Short-chain dehydrogenase reductase"/>
    <property type="match status" value="1"/>
</dbReference>
<dbReference type="AlphaFoldDB" id="A0A381W5D6"/>
<accession>A0A381W5D6</accession>
<gene>
    <name evidence="2" type="ORF">METZ01_LOCUS100022</name>
</gene>
<dbReference type="Pfam" id="PF13561">
    <property type="entry name" value="adh_short_C2"/>
    <property type="match status" value="1"/>
</dbReference>
<dbReference type="NCBIfam" id="NF005559">
    <property type="entry name" value="PRK07231.1"/>
    <property type="match status" value="1"/>
</dbReference>
<evidence type="ECO:0000313" key="2">
    <source>
        <dbReference type="EMBL" id="SVA47168.1"/>
    </source>
</evidence>
<name>A0A381W5D6_9ZZZZ</name>
<evidence type="ECO:0000256" key="1">
    <source>
        <dbReference type="ARBA" id="ARBA00006484"/>
    </source>
</evidence>
<dbReference type="PANTHER" id="PTHR42879:SF2">
    <property type="entry name" value="3-OXOACYL-[ACYL-CARRIER-PROTEIN] REDUCTASE FABG"/>
    <property type="match status" value="1"/>
</dbReference>
<dbReference type="InterPro" id="IPR050259">
    <property type="entry name" value="SDR"/>
</dbReference>
<sequence>MSDLTGKVAIVTGGAQGVGGGISRKMALAGAKVLVADIDLKTANKTVDAIVDIGGTASAIRIDVNSYDDLKLMVNEAQVLWGRIDILVNNAYNAADGQQGGALEVSEEKWESDIHSLVTSVYAGSKYAIPVLAEGGGGSIVNISSVHGLLMARKALTYETGKAAVIAMTRQMAVDYGELGIRVNAICPGHIVTERIFESTWKDNPEGLKFFEDQYPVRRTGVPEDIGNAAVFLSSDDASFITGHALPVDGGLTIQLQENFGVQQAQYANENPNARMPYKR</sequence>
<dbReference type="SUPFAM" id="SSF51735">
    <property type="entry name" value="NAD(P)-binding Rossmann-fold domains"/>
    <property type="match status" value="1"/>
</dbReference>
<comment type="similarity">
    <text evidence="1">Belongs to the short-chain dehydrogenases/reductases (SDR) family.</text>
</comment>
<dbReference type="InterPro" id="IPR002347">
    <property type="entry name" value="SDR_fam"/>
</dbReference>
<dbReference type="EMBL" id="UINC01010619">
    <property type="protein sequence ID" value="SVA47168.1"/>
    <property type="molecule type" value="Genomic_DNA"/>
</dbReference>
<dbReference type="PRINTS" id="PR00081">
    <property type="entry name" value="GDHRDH"/>
</dbReference>
<reference evidence="2" key="1">
    <citation type="submission" date="2018-05" db="EMBL/GenBank/DDBJ databases">
        <authorList>
            <person name="Lanie J.A."/>
            <person name="Ng W.-L."/>
            <person name="Kazmierczak K.M."/>
            <person name="Andrzejewski T.M."/>
            <person name="Davidsen T.M."/>
            <person name="Wayne K.J."/>
            <person name="Tettelin H."/>
            <person name="Glass J.I."/>
            <person name="Rusch D."/>
            <person name="Podicherti R."/>
            <person name="Tsui H.-C.T."/>
            <person name="Winkler M.E."/>
        </authorList>
    </citation>
    <scope>NUCLEOTIDE SEQUENCE</scope>
</reference>
<protein>
    <recommendedName>
        <fullName evidence="3">Glucose 1-dehydrogenase</fullName>
    </recommendedName>
</protein>
<organism evidence="2">
    <name type="scientific">marine metagenome</name>
    <dbReference type="NCBI Taxonomy" id="408172"/>
    <lineage>
        <taxon>unclassified sequences</taxon>
        <taxon>metagenomes</taxon>
        <taxon>ecological metagenomes</taxon>
    </lineage>
</organism>
<proteinExistence type="inferred from homology"/>
<dbReference type="Gene3D" id="3.40.50.720">
    <property type="entry name" value="NAD(P)-binding Rossmann-like Domain"/>
    <property type="match status" value="1"/>
</dbReference>
<dbReference type="PANTHER" id="PTHR42879">
    <property type="entry name" value="3-OXOACYL-(ACYL-CARRIER-PROTEIN) REDUCTASE"/>
    <property type="match status" value="1"/>
</dbReference>
<dbReference type="InterPro" id="IPR036291">
    <property type="entry name" value="NAD(P)-bd_dom_sf"/>
</dbReference>
<dbReference type="PRINTS" id="PR00080">
    <property type="entry name" value="SDRFAMILY"/>
</dbReference>
<evidence type="ECO:0008006" key="3">
    <source>
        <dbReference type="Google" id="ProtNLM"/>
    </source>
</evidence>